<dbReference type="Pfam" id="PF00733">
    <property type="entry name" value="Asn_synthase"/>
    <property type="match status" value="1"/>
</dbReference>
<dbReference type="Proteomes" id="UP000018896">
    <property type="component" value="Unassembled WGS sequence"/>
</dbReference>
<dbReference type="SUPFAM" id="SSF56235">
    <property type="entry name" value="N-terminal nucleophile aminohydrolases (Ntn hydrolases)"/>
    <property type="match status" value="1"/>
</dbReference>
<dbReference type="Gene3D" id="3.40.50.620">
    <property type="entry name" value="HUPs"/>
    <property type="match status" value="2"/>
</dbReference>
<dbReference type="GO" id="GO:0004066">
    <property type="term" value="F:asparagine synthase (glutamine-hydrolyzing) activity"/>
    <property type="evidence" value="ECO:0007669"/>
    <property type="project" value="UniProtKB-EC"/>
</dbReference>
<accession>W4QUY4</accession>
<feature type="domain" description="Glutamine amidotransferase type-2" evidence="10">
    <location>
        <begin position="2"/>
        <end position="218"/>
    </location>
</feature>
<sequence length="643" mass="74410">MSAISGVLYFNKKEVNFAKKITTGIDHLKNFHFDDIGTWKKGNIILECHSQWITPESVDEVLPYYDYERKVAITADAIIDNRKELFDILQVNRNVRKTMPDSQLIVLAYQKWGADAPKYLIGDFAFVIWDEKNKKLFAARDFSGSRTLYFYHDDNHFAFSTLIEPLFTLPYINKKLNEEYLAEFLAVPGNTEAVDMTTTIYQSIKQIPPSHSLTLSEGDLTLRRYYKIEVENTIKLKTNEEYEEAFLEIFSRAVTDRLRTYGNVGSQLSGGLDSGSVVSVAAKELSKENKRLHTFSYIPQDDFSDWTSKYYLADETPFIKETVNFVGNIEDHYLSFEGKNSLVEIDDFLEIMEMPYKFFENSFWLKGINQIANERGIKIMLNGARGNHSISWGSYSLNLNYYSKLLKKFRWLKLNEELESYCNTIHSGKKVMLPLVIKNTFGYGKGFSNSTKLINPQFAEKYKVYEKLKEKGVDVSGAHPTNLTAYRLKYFQQLHTWNNNGIVGTKLSLRNGVWDRDPTNDLRVIKFCLSLPEVQFVTKGMDRSLIRRATKGLLPNSVRLNHNKRGIQSADTIHRMKPQWKEFMNEVSQLTDDPIVSEFLNIDAINKSLSKFKNNPKPELVLNNQFKILVHSLIIKRFLNQFN</sequence>
<dbReference type="GO" id="GO:0006529">
    <property type="term" value="P:asparagine biosynthetic process"/>
    <property type="evidence" value="ECO:0007669"/>
    <property type="project" value="UniProtKB-KW"/>
</dbReference>
<comment type="pathway">
    <text evidence="1">Amino-acid biosynthesis; L-asparagine biosynthesis; L-asparagine from L-aspartate (L-Gln route): step 1/1.</text>
</comment>
<name>W4QUY4_HALA3</name>
<keyword evidence="6" id="KW-0061">Asparagine biosynthesis</keyword>
<evidence type="ECO:0000256" key="6">
    <source>
        <dbReference type="ARBA" id="ARBA00022888"/>
    </source>
</evidence>
<evidence type="ECO:0000256" key="8">
    <source>
        <dbReference type="ARBA" id="ARBA00048741"/>
    </source>
</evidence>
<evidence type="ECO:0000256" key="7">
    <source>
        <dbReference type="ARBA" id="ARBA00022962"/>
    </source>
</evidence>
<dbReference type="Pfam" id="PF13537">
    <property type="entry name" value="GATase_7"/>
    <property type="match status" value="1"/>
</dbReference>
<dbReference type="Gene3D" id="3.60.20.10">
    <property type="entry name" value="Glutamine Phosphoribosylpyrophosphate, subunit 1, domain 1"/>
    <property type="match status" value="1"/>
</dbReference>
<evidence type="ECO:0000256" key="9">
    <source>
        <dbReference type="PIRSR" id="PIRSR001589-2"/>
    </source>
</evidence>
<dbReference type="InterPro" id="IPR029055">
    <property type="entry name" value="Ntn_hydrolases_N"/>
</dbReference>
<evidence type="ECO:0000256" key="4">
    <source>
        <dbReference type="ARBA" id="ARBA00022741"/>
    </source>
</evidence>
<dbReference type="eggNOG" id="COG0367">
    <property type="taxonomic scope" value="Bacteria"/>
</dbReference>
<dbReference type="EMBL" id="BAUV01000025">
    <property type="protein sequence ID" value="GAE35940.1"/>
    <property type="molecule type" value="Genomic_DNA"/>
</dbReference>
<comment type="catalytic activity">
    <reaction evidence="8">
        <text>L-aspartate + L-glutamine + ATP + H2O = L-asparagine + L-glutamate + AMP + diphosphate + H(+)</text>
        <dbReference type="Rhea" id="RHEA:12228"/>
        <dbReference type="ChEBI" id="CHEBI:15377"/>
        <dbReference type="ChEBI" id="CHEBI:15378"/>
        <dbReference type="ChEBI" id="CHEBI:29985"/>
        <dbReference type="ChEBI" id="CHEBI:29991"/>
        <dbReference type="ChEBI" id="CHEBI:30616"/>
        <dbReference type="ChEBI" id="CHEBI:33019"/>
        <dbReference type="ChEBI" id="CHEBI:58048"/>
        <dbReference type="ChEBI" id="CHEBI:58359"/>
        <dbReference type="ChEBI" id="CHEBI:456215"/>
        <dbReference type="EC" id="6.3.5.4"/>
    </reaction>
</comment>
<dbReference type="InterPro" id="IPR001962">
    <property type="entry name" value="Asn_synthase"/>
</dbReference>
<evidence type="ECO:0000259" key="10">
    <source>
        <dbReference type="PROSITE" id="PS51278"/>
    </source>
</evidence>
<keyword evidence="4 9" id="KW-0547">Nucleotide-binding</keyword>
<dbReference type="InterPro" id="IPR014729">
    <property type="entry name" value="Rossmann-like_a/b/a_fold"/>
</dbReference>
<comment type="similarity">
    <text evidence="2">Belongs to the asparagine synthetase family.</text>
</comment>
<evidence type="ECO:0000256" key="5">
    <source>
        <dbReference type="ARBA" id="ARBA00022840"/>
    </source>
</evidence>
<feature type="binding site" evidence="9">
    <location>
        <position position="101"/>
    </location>
    <ligand>
        <name>L-glutamine</name>
        <dbReference type="ChEBI" id="CHEBI:58359"/>
    </ligand>
</feature>
<dbReference type="STRING" id="1236973.JCM9157_3082"/>
<dbReference type="InterPro" id="IPR033738">
    <property type="entry name" value="AsnB_N"/>
</dbReference>
<dbReference type="RefSeq" id="WP_035665579.1">
    <property type="nucleotide sequence ID" value="NZ_BAUV01000025.1"/>
</dbReference>
<dbReference type="PANTHER" id="PTHR43284:SF1">
    <property type="entry name" value="ASPARAGINE SYNTHETASE"/>
    <property type="match status" value="1"/>
</dbReference>
<dbReference type="GO" id="GO:0005524">
    <property type="term" value="F:ATP binding"/>
    <property type="evidence" value="ECO:0007669"/>
    <property type="project" value="UniProtKB-KW"/>
</dbReference>
<proteinExistence type="inferred from homology"/>
<dbReference type="PIRSF" id="PIRSF001589">
    <property type="entry name" value="Asn_synthetase_glu-h"/>
    <property type="match status" value="1"/>
</dbReference>
<evidence type="ECO:0000256" key="3">
    <source>
        <dbReference type="ARBA" id="ARBA00012737"/>
    </source>
</evidence>
<reference evidence="11 12" key="1">
    <citation type="journal article" date="2014" name="Genome Announc.">
        <title>Draft Genome Sequences of Three Alkaliphilic Bacillus Strains, Bacillus wakoensis JCM 9140T, Bacillus akibai JCM 9157T, and Bacillus hemicellulosilyticus JCM 9152T.</title>
        <authorList>
            <person name="Yuki M."/>
            <person name="Oshima K."/>
            <person name="Suda W."/>
            <person name="Oshida Y."/>
            <person name="Kitamura K."/>
            <person name="Iida T."/>
            <person name="Hattori M."/>
            <person name="Ohkuma M."/>
        </authorList>
    </citation>
    <scope>NUCLEOTIDE SEQUENCE [LARGE SCALE GENOMIC DNA]</scope>
    <source>
        <strain evidence="11 12">JCM 9157</strain>
    </source>
</reference>
<keyword evidence="5 9" id="KW-0067">ATP-binding</keyword>
<evidence type="ECO:0000313" key="11">
    <source>
        <dbReference type="EMBL" id="GAE35940.1"/>
    </source>
</evidence>
<dbReference type="InterPro" id="IPR006426">
    <property type="entry name" value="Asn_synth_AEB"/>
</dbReference>
<comment type="caution">
    <text evidence="11">The sequence shown here is derived from an EMBL/GenBank/DDBJ whole genome shotgun (WGS) entry which is preliminary data.</text>
</comment>
<dbReference type="EC" id="6.3.5.4" evidence="3"/>
<dbReference type="CDD" id="cd00712">
    <property type="entry name" value="AsnB"/>
    <property type="match status" value="1"/>
</dbReference>
<dbReference type="InterPro" id="IPR051786">
    <property type="entry name" value="ASN_synthetase/amidase"/>
</dbReference>
<protein>
    <recommendedName>
        <fullName evidence="3">asparagine synthase (glutamine-hydrolyzing)</fullName>
        <ecNumber evidence="3">6.3.5.4</ecNumber>
    </recommendedName>
</protein>
<evidence type="ECO:0000256" key="2">
    <source>
        <dbReference type="ARBA" id="ARBA00005752"/>
    </source>
</evidence>
<dbReference type="AlphaFoldDB" id="W4QUY4"/>
<dbReference type="SUPFAM" id="SSF52402">
    <property type="entry name" value="Adenine nucleotide alpha hydrolases-like"/>
    <property type="match status" value="1"/>
</dbReference>
<gene>
    <name evidence="11" type="ORF">JCM9157_3082</name>
</gene>
<dbReference type="PROSITE" id="PS51278">
    <property type="entry name" value="GATASE_TYPE_2"/>
    <property type="match status" value="1"/>
</dbReference>
<keyword evidence="6" id="KW-0028">Amino-acid biosynthesis</keyword>
<dbReference type="InterPro" id="IPR017932">
    <property type="entry name" value="GATase_2_dom"/>
</dbReference>
<keyword evidence="12" id="KW-1185">Reference proteome</keyword>
<keyword evidence="7" id="KW-0315">Glutamine amidotransferase</keyword>
<dbReference type="PANTHER" id="PTHR43284">
    <property type="entry name" value="ASPARAGINE SYNTHETASE (GLUTAMINE-HYDROLYZING)"/>
    <property type="match status" value="1"/>
</dbReference>
<evidence type="ECO:0000256" key="1">
    <source>
        <dbReference type="ARBA" id="ARBA00005187"/>
    </source>
</evidence>
<evidence type="ECO:0000313" key="12">
    <source>
        <dbReference type="Proteomes" id="UP000018896"/>
    </source>
</evidence>
<feature type="binding site" evidence="9">
    <location>
        <position position="298"/>
    </location>
    <ligand>
        <name>ATP</name>
        <dbReference type="ChEBI" id="CHEBI:30616"/>
    </ligand>
</feature>
<organism evidence="11 12">
    <name type="scientific">Halalkalibacter akibai (strain ATCC 43226 / DSM 21942 / CIP 109018 / JCM 9157 / 1139)</name>
    <name type="common">Bacillus akibai</name>
    <dbReference type="NCBI Taxonomy" id="1236973"/>
    <lineage>
        <taxon>Bacteria</taxon>
        <taxon>Bacillati</taxon>
        <taxon>Bacillota</taxon>
        <taxon>Bacilli</taxon>
        <taxon>Bacillales</taxon>
        <taxon>Bacillaceae</taxon>
        <taxon>Halalkalibacter</taxon>
    </lineage>
</organism>
<dbReference type="OrthoDB" id="9763290at2"/>